<keyword evidence="5" id="KW-0812">Transmembrane</keyword>
<evidence type="ECO:0000313" key="7">
    <source>
        <dbReference type="EMBL" id="WED63834.1"/>
    </source>
</evidence>
<protein>
    <recommendedName>
        <fullName evidence="4">Peptidyl-prolyl cis-trans isomerase</fullName>
        <ecNumber evidence="4">5.2.1.8</ecNumber>
    </recommendedName>
</protein>
<dbReference type="InterPro" id="IPR001179">
    <property type="entry name" value="PPIase_FKBP_dom"/>
</dbReference>
<evidence type="ECO:0000313" key="8">
    <source>
        <dbReference type="Proteomes" id="UP001218638"/>
    </source>
</evidence>
<proteinExistence type="inferred from homology"/>
<dbReference type="Proteomes" id="UP001218638">
    <property type="component" value="Chromosome"/>
</dbReference>
<evidence type="ECO:0000256" key="1">
    <source>
        <dbReference type="ARBA" id="ARBA00000971"/>
    </source>
</evidence>
<feature type="domain" description="PPIase FKBP-type" evidence="6">
    <location>
        <begin position="159"/>
        <end position="243"/>
    </location>
</feature>
<gene>
    <name evidence="7" type="ORF">PXH66_15965</name>
</gene>
<keyword evidence="5" id="KW-1133">Transmembrane helix</keyword>
<evidence type="ECO:0000256" key="5">
    <source>
        <dbReference type="SAM" id="Phobius"/>
    </source>
</evidence>
<name>A0AAE9ZVE0_9BACT</name>
<evidence type="ECO:0000256" key="3">
    <source>
        <dbReference type="PROSITE-ProRule" id="PRU00277"/>
    </source>
</evidence>
<evidence type="ECO:0000256" key="2">
    <source>
        <dbReference type="ARBA" id="ARBA00023110"/>
    </source>
</evidence>
<reference evidence="7" key="1">
    <citation type="submission" date="2023-03" db="EMBL/GenBank/DDBJ databases">
        <title>Lomoglobus Profundus gen. nov., sp. nov., a novel member of the phylum Verrucomicrobia, isolated from deep-marine sediment of South China Sea.</title>
        <authorList>
            <person name="Ahmad T."/>
            <person name="Ishaq S.E."/>
            <person name="Wang F."/>
        </authorList>
    </citation>
    <scope>NUCLEOTIDE SEQUENCE</scope>
    <source>
        <strain evidence="7">LMO-M01</strain>
    </source>
</reference>
<keyword evidence="8" id="KW-1185">Reference proteome</keyword>
<dbReference type="Gene3D" id="3.10.50.40">
    <property type="match status" value="1"/>
</dbReference>
<organism evidence="7 8">
    <name type="scientific">Synoicihabitans lomoniglobus</name>
    <dbReference type="NCBI Taxonomy" id="2909285"/>
    <lineage>
        <taxon>Bacteria</taxon>
        <taxon>Pseudomonadati</taxon>
        <taxon>Verrucomicrobiota</taxon>
        <taxon>Opitutia</taxon>
        <taxon>Opitutales</taxon>
        <taxon>Opitutaceae</taxon>
        <taxon>Synoicihabitans</taxon>
    </lineage>
</organism>
<dbReference type="SUPFAM" id="SSF54534">
    <property type="entry name" value="FKBP-like"/>
    <property type="match status" value="1"/>
</dbReference>
<evidence type="ECO:0000259" key="6">
    <source>
        <dbReference type="PROSITE" id="PS50059"/>
    </source>
</evidence>
<dbReference type="Pfam" id="PF00254">
    <property type="entry name" value="FKBP_C"/>
    <property type="match status" value="1"/>
</dbReference>
<dbReference type="RefSeq" id="WP_330930537.1">
    <property type="nucleotide sequence ID" value="NZ_CP119075.1"/>
</dbReference>
<dbReference type="GO" id="GO:0003755">
    <property type="term" value="F:peptidyl-prolyl cis-trans isomerase activity"/>
    <property type="evidence" value="ECO:0007669"/>
    <property type="project" value="UniProtKB-UniRule"/>
</dbReference>
<keyword evidence="5" id="KW-0472">Membrane</keyword>
<dbReference type="EMBL" id="CP119075">
    <property type="protein sequence ID" value="WED63834.1"/>
    <property type="molecule type" value="Genomic_DNA"/>
</dbReference>
<accession>A0AAE9ZVE0</accession>
<keyword evidence="2 3" id="KW-0697">Rotamase</keyword>
<dbReference type="AlphaFoldDB" id="A0AAE9ZVE0"/>
<feature type="transmembrane region" description="Helical" evidence="5">
    <location>
        <begin position="6"/>
        <end position="23"/>
    </location>
</feature>
<dbReference type="PROSITE" id="PS50059">
    <property type="entry name" value="FKBP_PPIASE"/>
    <property type="match status" value="1"/>
</dbReference>
<dbReference type="EC" id="5.2.1.8" evidence="4"/>
<evidence type="ECO:0000256" key="4">
    <source>
        <dbReference type="RuleBase" id="RU003915"/>
    </source>
</evidence>
<keyword evidence="3 4" id="KW-0413">Isomerase</keyword>
<dbReference type="InterPro" id="IPR046357">
    <property type="entry name" value="PPIase_dom_sf"/>
</dbReference>
<sequence length="245" mass="26224">MKPLYLVAAIAVISVVINIGVLLRPKPVDKPHPVAAPPAAPAPTVPTGPLNAYAALGSYVAASNRIPDLDWNDAQFNAFAAGLRSCYEGRPVPFNDAAERLREEINTKVQAILGETGTGDDPLGLYFAKLRAEENVQRTDSGLHYRLTEPGHGDAPATDATVLISYAGRLPTGESLQTFQATRLKVKLSDVLPGLREGITLMRPAGKALLYLPPDLSFANGNWPAEIPRGAPIILFVELHYVSAE</sequence>
<comment type="similarity">
    <text evidence="4">Belongs to the FKBP-type PPIase family.</text>
</comment>
<comment type="catalytic activity">
    <reaction evidence="1 3 4">
        <text>[protein]-peptidylproline (omega=180) = [protein]-peptidylproline (omega=0)</text>
        <dbReference type="Rhea" id="RHEA:16237"/>
        <dbReference type="Rhea" id="RHEA-COMP:10747"/>
        <dbReference type="Rhea" id="RHEA-COMP:10748"/>
        <dbReference type="ChEBI" id="CHEBI:83833"/>
        <dbReference type="ChEBI" id="CHEBI:83834"/>
        <dbReference type="EC" id="5.2.1.8"/>
    </reaction>
</comment>
<dbReference type="KEGG" id="slom:PXH66_15965"/>